<dbReference type="PANTHER" id="PTHR42901">
    <property type="entry name" value="ALCOHOL DEHYDROGENASE"/>
    <property type="match status" value="1"/>
</dbReference>
<dbReference type="PROSITE" id="PS00061">
    <property type="entry name" value="ADH_SHORT"/>
    <property type="match status" value="1"/>
</dbReference>
<evidence type="ECO:0000256" key="3">
    <source>
        <dbReference type="RuleBase" id="RU000363"/>
    </source>
</evidence>
<comment type="similarity">
    <text evidence="1 3">Belongs to the short-chain dehydrogenases/reductases (SDR) family.</text>
</comment>
<evidence type="ECO:0000256" key="2">
    <source>
        <dbReference type="ARBA" id="ARBA00023002"/>
    </source>
</evidence>
<proteinExistence type="inferred from homology"/>
<organism evidence="5">
    <name type="scientific">Streptomyces sp. R33</name>
    <dbReference type="NCBI Taxonomy" id="3238629"/>
    <lineage>
        <taxon>Bacteria</taxon>
        <taxon>Bacillati</taxon>
        <taxon>Actinomycetota</taxon>
        <taxon>Actinomycetes</taxon>
        <taxon>Kitasatosporales</taxon>
        <taxon>Streptomycetaceae</taxon>
        <taxon>Streptomyces</taxon>
    </lineage>
</organism>
<dbReference type="SMART" id="SM00822">
    <property type="entry name" value="PKS_KR"/>
    <property type="match status" value="1"/>
</dbReference>
<evidence type="ECO:0000313" key="5">
    <source>
        <dbReference type="EMBL" id="XDV69034.1"/>
    </source>
</evidence>
<dbReference type="InterPro" id="IPR002347">
    <property type="entry name" value="SDR_fam"/>
</dbReference>
<feature type="domain" description="Ketoreductase" evidence="4">
    <location>
        <begin position="8"/>
        <end position="198"/>
    </location>
</feature>
<keyword evidence="2" id="KW-0560">Oxidoreductase</keyword>
<name>A0AB39YFK3_9ACTN</name>
<dbReference type="PRINTS" id="PR00080">
    <property type="entry name" value="SDRFAMILY"/>
</dbReference>
<dbReference type="RefSeq" id="WP_369778973.1">
    <property type="nucleotide sequence ID" value="NZ_CP165727.1"/>
</dbReference>
<dbReference type="InterPro" id="IPR036291">
    <property type="entry name" value="NAD(P)-bd_dom_sf"/>
</dbReference>
<dbReference type="GO" id="GO:0016616">
    <property type="term" value="F:oxidoreductase activity, acting on the CH-OH group of donors, NAD or NADP as acceptor"/>
    <property type="evidence" value="ECO:0007669"/>
    <property type="project" value="UniProtKB-ARBA"/>
</dbReference>
<dbReference type="InterPro" id="IPR057326">
    <property type="entry name" value="KR_dom"/>
</dbReference>
<evidence type="ECO:0000259" key="4">
    <source>
        <dbReference type="SMART" id="SM00822"/>
    </source>
</evidence>
<gene>
    <name evidence="5" type="ORF">AB5J51_28335</name>
</gene>
<dbReference type="AlphaFoldDB" id="A0AB39YFK3"/>
<dbReference type="Pfam" id="PF00106">
    <property type="entry name" value="adh_short"/>
    <property type="match status" value="1"/>
</dbReference>
<dbReference type="PRINTS" id="PR00081">
    <property type="entry name" value="GDHRDH"/>
</dbReference>
<reference evidence="5" key="1">
    <citation type="submission" date="2024-08" db="EMBL/GenBank/DDBJ databases">
        <authorList>
            <person name="Yu S.T."/>
        </authorList>
    </citation>
    <scope>NUCLEOTIDE SEQUENCE</scope>
    <source>
        <strain evidence="5">R33</strain>
    </source>
</reference>
<evidence type="ECO:0000256" key="1">
    <source>
        <dbReference type="ARBA" id="ARBA00006484"/>
    </source>
</evidence>
<dbReference type="FunFam" id="3.40.50.720:FF:000047">
    <property type="entry name" value="NADP-dependent L-serine/L-allo-threonine dehydrogenase"/>
    <property type="match status" value="1"/>
</dbReference>
<accession>A0AB39YFK3</accession>
<sequence length="253" mass="26612">MDDVLRGTVALVTGASSGIGRAAALALAGRGATVALTARRGDRLTELAAQIEAGGGSALVLPADIADEAEAARVVERTVNELGRLDTLVNNAGLMILGYATESATADWKRMVDINLTGLMHITHAAVPHLVNAAADGRRQVCDIVNVSSVAGRQAAATATVYCATKFGVVAFSEALRQELARQHVRVSLVEPGAVDTELRGHNSPEMQEALGRMFGGIERLEAQDIADAIVYIVTRPRRVAVAEMLVRPTEQV</sequence>
<dbReference type="InterPro" id="IPR020904">
    <property type="entry name" value="Sc_DH/Rdtase_CS"/>
</dbReference>
<dbReference type="EMBL" id="CP165727">
    <property type="protein sequence ID" value="XDV69034.1"/>
    <property type="molecule type" value="Genomic_DNA"/>
</dbReference>
<protein>
    <submittedName>
        <fullName evidence="5">SDR family NAD(P)-dependent oxidoreductase</fullName>
    </submittedName>
</protein>
<dbReference type="SUPFAM" id="SSF51735">
    <property type="entry name" value="NAD(P)-binding Rossmann-fold domains"/>
    <property type="match status" value="1"/>
</dbReference>
<dbReference type="PANTHER" id="PTHR42901:SF1">
    <property type="entry name" value="ALCOHOL DEHYDROGENASE"/>
    <property type="match status" value="1"/>
</dbReference>
<dbReference type="Gene3D" id="3.40.50.720">
    <property type="entry name" value="NAD(P)-binding Rossmann-like Domain"/>
    <property type="match status" value="1"/>
</dbReference>